<dbReference type="AlphaFoldDB" id="A0A317XIB5"/>
<keyword evidence="2" id="KW-1185">Reference proteome</keyword>
<evidence type="ECO:0000313" key="1">
    <source>
        <dbReference type="EMBL" id="PWY97996.1"/>
    </source>
</evidence>
<dbReference type="Proteomes" id="UP000246740">
    <property type="component" value="Unassembled WGS sequence"/>
</dbReference>
<proteinExistence type="predicted"/>
<sequence length="186" mass="20367">MQHTSQSVRLVYPLLPSFLSFFFPPLAVKDLPLALAADAALGCVGPDGRGPAVRWLSDEDGAGLTGRGGRADGPGCHHHRHGQAERLDRHHCFLLNLPVLRDKGIDLCTVKSLRNSKWFQPLYTFLVFSLVPTWKVREKAAPHCPILQPATGSRLQMKSRHSSPAQETHLFGHHVTLIASCKAGTA</sequence>
<reference evidence="1 2" key="1">
    <citation type="journal article" date="2018" name="Mol. Biol. Evol.">
        <title>Broad Genomic Sampling Reveals a Smut Pathogenic Ancestry of the Fungal Clade Ustilaginomycotina.</title>
        <authorList>
            <person name="Kijpornyongpan T."/>
            <person name="Mondo S.J."/>
            <person name="Barry K."/>
            <person name="Sandor L."/>
            <person name="Lee J."/>
            <person name="Lipzen A."/>
            <person name="Pangilinan J."/>
            <person name="LaButti K."/>
            <person name="Hainaut M."/>
            <person name="Henrissat B."/>
            <person name="Grigoriev I.V."/>
            <person name="Spatafora J.W."/>
            <person name="Aime M.C."/>
        </authorList>
    </citation>
    <scope>NUCLEOTIDE SEQUENCE [LARGE SCALE GENOMIC DNA]</scope>
    <source>
        <strain evidence="1 2">MCA 3645</strain>
    </source>
</reference>
<evidence type="ECO:0000313" key="2">
    <source>
        <dbReference type="Proteomes" id="UP000246740"/>
    </source>
</evidence>
<organism evidence="1 2">
    <name type="scientific">Testicularia cyperi</name>
    <dbReference type="NCBI Taxonomy" id="1882483"/>
    <lineage>
        <taxon>Eukaryota</taxon>
        <taxon>Fungi</taxon>
        <taxon>Dikarya</taxon>
        <taxon>Basidiomycota</taxon>
        <taxon>Ustilaginomycotina</taxon>
        <taxon>Ustilaginomycetes</taxon>
        <taxon>Ustilaginales</taxon>
        <taxon>Anthracoideaceae</taxon>
        <taxon>Testicularia</taxon>
    </lineage>
</organism>
<name>A0A317XIB5_9BASI</name>
<dbReference type="InParanoid" id="A0A317XIB5"/>
<gene>
    <name evidence="1" type="ORF">BCV70DRAFT_38832</name>
</gene>
<protein>
    <submittedName>
        <fullName evidence="1">Uncharacterized protein</fullName>
    </submittedName>
</protein>
<dbReference type="EMBL" id="KZ819200">
    <property type="protein sequence ID" value="PWY97996.1"/>
    <property type="molecule type" value="Genomic_DNA"/>
</dbReference>
<accession>A0A317XIB5</accession>